<keyword evidence="3" id="KW-1185">Reference proteome</keyword>
<dbReference type="CDD" id="cd00085">
    <property type="entry name" value="HNHc"/>
    <property type="match status" value="1"/>
</dbReference>
<evidence type="ECO:0000259" key="1">
    <source>
        <dbReference type="SMART" id="SM00507"/>
    </source>
</evidence>
<dbReference type="InterPro" id="IPR003615">
    <property type="entry name" value="HNH_nuc"/>
</dbReference>
<comment type="caution">
    <text evidence="2">The sequence shown here is derived from an EMBL/GenBank/DDBJ whole genome shotgun (WGS) entry which is preliminary data.</text>
</comment>
<dbReference type="GO" id="GO:0003676">
    <property type="term" value="F:nucleic acid binding"/>
    <property type="evidence" value="ECO:0007669"/>
    <property type="project" value="InterPro"/>
</dbReference>
<reference evidence="2 3" key="1">
    <citation type="submission" date="2020-08" db="EMBL/GenBank/DDBJ databases">
        <title>Genomic Encyclopedia of Type Strains, Phase III (KMG-III): the genomes of soil and plant-associated and newly described type strains.</title>
        <authorList>
            <person name="Whitman W."/>
        </authorList>
    </citation>
    <scope>NUCLEOTIDE SEQUENCE [LARGE SCALE GENOMIC DNA]</scope>
    <source>
        <strain evidence="2 3">CECT 8654</strain>
    </source>
</reference>
<sequence>MPAPRITLTDLKKGIARYNDGDRPWTQTLNRVDWFIIFEEELYPLKYTYALSADLPPAKYSTDQVKAAMKDLGIPFHSLKAEQEEWETFYQHVRLASKDPAARKKRLQDADPNPKTRYVTRIEHVRNPDVVAEVLERAAGTCERCQKPAPFLRASDGTPYLEVHHKDMLANGGEDTVENAEALCPNCHRERHYGQ</sequence>
<feature type="domain" description="HNH nuclease" evidence="1">
    <location>
        <begin position="129"/>
        <end position="189"/>
    </location>
</feature>
<dbReference type="EMBL" id="JACHWY010000004">
    <property type="protein sequence ID" value="MBB3048959.1"/>
    <property type="molecule type" value="Genomic_DNA"/>
</dbReference>
<organism evidence="2 3">
    <name type="scientific">Litorivivens lipolytica</name>
    <dbReference type="NCBI Taxonomy" id="1524264"/>
    <lineage>
        <taxon>Bacteria</taxon>
        <taxon>Pseudomonadati</taxon>
        <taxon>Pseudomonadota</taxon>
        <taxon>Gammaproteobacteria</taxon>
        <taxon>Litorivivens</taxon>
    </lineage>
</organism>
<dbReference type="SMART" id="SM00507">
    <property type="entry name" value="HNHc"/>
    <property type="match status" value="1"/>
</dbReference>
<proteinExistence type="predicted"/>
<protein>
    <submittedName>
        <fullName evidence="2">5-methylcytosine-specific restriction protein A</fullName>
        <ecNumber evidence="2">3.1.21.-</ecNumber>
    </submittedName>
</protein>
<dbReference type="GO" id="GO:0008270">
    <property type="term" value="F:zinc ion binding"/>
    <property type="evidence" value="ECO:0007669"/>
    <property type="project" value="InterPro"/>
</dbReference>
<dbReference type="Pfam" id="PF01844">
    <property type="entry name" value="HNH"/>
    <property type="match status" value="1"/>
</dbReference>
<keyword evidence="2" id="KW-0378">Hydrolase</keyword>
<dbReference type="Proteomes" id="UP000537130">
    <property type="component" value="Unassembled WGS sequence"/>
</dbReference>
<dbReference type="EC" id="3.1.21.-" evidence="2"/>
<dbReference type="AlphaFoldDB" id="A0A7W4W8S2"/>
<gene>
    <name evidence="2" type="ORF">FHR99_003233</name>
</gene>
<dbReference type="InterPro" id="IPR002711">
    <property type="entry name" value="HNH"/>
</dbReference>
<dbReference type="RefSeq" id="WP_183411749.1">
    <property type="nucleotide sequence ID" value="NZ_JACHWY010000004.1"/>
</dbReference>
<dbReference type="GO" id="GO:0004519">
    <property type="term" value="F:endonuclease activity"/>
    <property type="evidence" value="ECO:0007669"/>
    <property type="project" value="InterPro"/>
</dbReference>
<name>A0A7W4W8S2_9GAMM</name>
<dbReference type="Gene3D" id="1.10.30.50">
    <property type="match status" value="1"/>
</dbReference>
<accession>A0A7W4W8S2</accession>
<dbReference type="GO" id="GO:0016787">
    <property type="term" value="F:hydrolase activity"/>
    <property type="evidence" value="ECO:0007669"/>
    <property type="project" value="UniProtKB-KW"/>
</dbReference>
<evidence type="ECO:0000313" key="2">
    <source>
        <dbReference type="EMBL" id="MBB3048959.1"/>
    </source>
</evidence>
<evidence type="ECO:0000313" key="3">
    <source>
        <dbReference type="Proteomes" id="UP000537130"/>
    </source>
</evidence>